<comment type="similarity">
    <text evidence="2">Belongs to the CcmB/CycW/HelB family.</text>
</comment>
<sequence length="220" mass="24877">MKTYISQIITLVKKDLVLEWRQKHAFFGIVLYIFATVFVINLMIMKPEDKIWNALFWIVQLFVCVNAVAKSFLQESRGRLLYFYSLVHPRQFIIAKLIYNAILMLFMSIMSLVCCMMLLGNPIVSPYYFVGVVLLGGLSLSLIFTMLAAIAAQASQNAALMAIMGFPLIMPFLMLLGSISRSAFEPVLQPGLPMMFMLLAGLDVLVVALALILFPYLWKE</sequence>
<evidence type="ECO:0000313" key="8">
    <source>
        <dbReference type="Proteomes" id="UP001162741"/>
    </source>
</evidence>
<evidence type="ECO:0000256" key="4">
    <source>
        <dbReference type="ARBA" id="ARBA00022989"/>
    </source>
</evidence>
<name>A0ABY6J2H5_9BACT</name>
<reference evidence="7" key="1">
    <citation type="submission" date="2022-10" db="EMBL/GenBank/DDBJ databases">
        <title>Chitinophaga sp. nov., isolated from soil.</title>
        <authorList>
            <person name="Jeon C.O."/>
        </authorList>
    </citation>
    <scope>NUCLEOTIDE SEQUENCE</scope>
    <source>
        <strain evidence="7">R8</strain>
    </source>
</reference>
<accession>A0ABY6J2H5</accession>
<feature type="transmembrane region" description="Helical" evidence="6">
    <location>
        <begin position="51"/>
        <end position="69"/>
    </location>
</feature>
<dbReference type="Proteomes" id="UP001162741">
    <property type="component" value="Chromosome"/>
</dbReference>
<keyword evidence="5 6" id="KW-0472">Membrane</keyword>
<comment type="subcellular location">
    <subcellularLocation>
        <location evidence="1">Membrane</location>
        <topology evidence="1">Multi-pass membrane protein</topology>
    </subcellularLocation>
</comment>
<protein>
    <submittedName>
        <fullName evidence="7">Heme exporter protein CcmB</fullName>
    </submittedName>
</protein>
<dbReference type="EMBL" id="CP107006">
    <property type="protein sequence ID" value="UYQ93601.1"/>
    <property type="molecule type" value="Genomic_DNA"/>
</dbReference>
<evidence type="ECO:0000256" key="5">
    <source>
        <dbReference type="ARBA" id="ARBA00023136"/>
    </source>
</evidence>
<proteinExistence type="inferred from homology"/>
<feature type="transmembrane region" description="Helical" evidence="6">
    <location>
        <begin position="97"/>
        <end position="120"/>
    </location>
</feature>
<feature type="transmembrane region" description="Helical" evidence="6">
    <location>
        <begin position="196"/>
        <end position="218"/>
    </location>
</feature>
<keyword evidence="3 6" id="KW-0812">Transmembrane</keyword>
<dbReference type="RefSeq" id="WP_244837402.1">
    <property type="nucleotide sequence ID" value="NZ_CP107006.1"/>
</dbReference>
<feature type="transmembrane region" description="Helical" evidence="6">
    <location>
        <begin position="158"/>
        <end position="176"/>
    </location>
</feature>
<evidence type="ECO:0000313" key="7">
    <source>
        <dbReference type="EMBL" id="UYQ93601.1"/>
    </source>
</evidence>
<evidence type="ECO:0000256" key="2">
    <source>
        <dbReference type="ARBA" id="ARBA00010544"/>
    </source>
</evidence>
<dbReference type="InterPro" id="IPR003544">
    <property type="entry name" value="Cyt_c_biogenesis_CcmB"/>
</dbReference>
<feature type="transmembrane region" description="Helical" evidence="6">
    <location>
        <begin position="126"/>
        <end position="151"/>
    </location>
</feature>
<organism evidence="7 8">
    <name type="scientific">Chitinophaga horti</name>
    <dbReference type="NCBI Taxonomy" id="2920382"/>
    <lineage>
        <taxon>Bacteria</taxon>
        <taxon>Pseudomonadati</taxon>
        <taxon>Bacteroidota</taxon>
        <taxon>Chitinophagia</taxon>
        <taxon>Chitinophagales</taxon>
        <taxon>Chitinophagaceae</taxon>
        <taxon>Chitinophaga</taxon>
    </lineage>
</organism>
<gene>
    <name evidence="7" type="ORF">MKQ68_00605</name>
</gene>
<evidence type="ECO:0000256" key="6">
    <source>
        <dbReference type="SAM" id="Phobius"/>
    </source>
</evidence>
<dbReference type="Pfam" id="PF03379">
    <property type="entry name" value="CcmB"/>
    <property type="match status" value="1"/>
</dbReference>
<keyword evidence="8" id="KW-1185">Reference proteome</keyword>
<keyword evidence="4 6" id="KW-1133">Transmembrane helix</keyword>
<feature type="transmembrane region" description="Helical" evidence="6">
    <location>
        <begin position="25"/>
        <end position="45"/>
    </location>
</feature>
<evidence type="ECO:0000256" key="3">
    <source>
        <dbReference type="ARBA" id="ARBA00022692"/>
    </source>
</evidence>
<evidence type="ECO:0000256" key="1">
    <source>
        <dbReference type="ARBA" id="ARBA00004141"/>
    </source>
</evidence>